<evidence type="ECO:0000256" key="1">
    <source>
        <dbReference type="ARBA" id="ARBA00004496"/>
    </source>
</evidence>
<dbReference type="EMBL" id="PDHH01000003">
    <property type="protein sequence ID" value="PSM52178.1"/>
    <property type="molecule type" value="Genomic_DNA"/>
</dbReference>
<keyword evidence="6 10" id="KW-0808">Transferase</keyword>
<dbReference type="InterPro" id="IPR046886">
    <property type="entry name" value="RsmE_MTase_dom"/>
</dbReference>
<dbReference type="NCBIfam" id="TIGR00046">
    <property type="entry name" value="RsmE family RNA methyltransferase"/>
    <property type="match status" value="1"/>
</dbReference>
<dbReference type="Pfam" id="PF04452">
    <property type="entry name" value="Methyltrans_RNA"/>
    <property type="match status" value="1"/>
</dbReference>
<dbReference type="EC" id="2.1.1.193" evidence="10"/>
<dbReference type="GO" id="GO:0070042">
    <property type="term" value="F:rRNA (uridine-N3-)-methyltransferase activity"/>
    <property type="evidence" value="ECO:0007669"/>
    <property type="project" value="TreeGrafter"/>
</dbReference>
<dbReference type="OrthoDB" id="9815641at2"/>
<dbReference type="GO" id="GO:0070475">
    <property type="term" value="P:rRNA base methylation"/>
    <property type="evidence" value="ECO:0007669"/>
    <property type="project" value="TreeGrafter"/>
</dbReference>
<dbReference type="CDD" id="cd18084">
    <property type="entry name" value="RsmE-like"/>
    <property type="match status" value="1"/>
</dbReference>
<accession>A0A2P8R100</accession>
<evidence type="ECO:0000256" key="6">
    <source>
        <dbReference type="ARBA" id="ARBA00022679"/>
    </source>
</evidence>
<organism evidence="13 14">
    <name type="scientific">Campylobacter blaseri</name>
    <dbReference type="NCBI Taxonomy" id="2042961"/>
    <lineage>
        <taxon>Bacteria</taxon>
        <taxon>Pseudomonadati</taxon>
        <taxon>Campylobacterota</taxon>
        <taxon>Epsilonproteobacteria</taxon>
        <taxon>Campylobacterales</taxon>
        <taxon>Campylobacteraceae</taxon>
        <taxon>Campylobacter</taxon>
    </lineage>
</organism>
<dbReference type="AlphaFoldDB" id="A0A2P8R100"/>
<evidence type="ECO:0000313" key="13">
    <source>
        <dbReference type="EMBL" id="PSM52178.1"/>
    </source>
</evidence>
<comment type="subcellular location">
    <subcellularLocation>
        <location evidence="1 10">Cytoplasm</location>
    </subcellularLocation>
</comment>
<keyword evidence="3 10" id="KW-0963">Cytoplasm</keyword>
<evidence type="ECO:0000259" key="11">
    <source>
        <dbReference type="Pfam" id="PF04452"/>
    </source>
</evidence>
<evidence type="ECO:0000256" key="10">
    <source>
        <dbReference type="PIRNR" id="PIRNR015601"/>
    </source>
</evidence>
<sequence>MVFLYSKNCSDEYLQIENEQFKHLRARRVKVGDRLDVRNLKDGYNYIYEIREILRKSINLELIFKNSVEDKKSNISIAWAVVEDSVIEKTLPSLNEIGVERLIFVYCDFSQKNIKLNFERFERILISSSQQCGRNSILEMEICQSSDELKDKFSKISLVDFGGENIDNANKDEILFIGPEGGFSKREKNMFEKKYALNSPYILRSNTAILAATSKMIL</sequence>
<keyword evidence="7 10" id="KW-0949">S-adenosyl-L-methionine</keyword>
<evidence type="ECO:0000256" key="3">
    <source>
        <dbReference type="ARBA" id="ARBA00022490"/>
    </source>
</evidence>
<comment type="function">
    <text evidence="8 10">Specifically methylates the N3 position of the uracil ring of uridine 1498 (m3U1498) in 16S rRNA. Acts on the fully assembled 30S ribosomal subunit.</text>
</comment>
<dbReference type="InterPro" id="IPR029026">
    <property type="entry name" value="tRNA_m1G_MTases_N"/>
</dbReference>
<dbReference type="SUPFAM" id="SSF75217">
    <property type="entry name" value="alpha/beta knot"/>
    <property type="match status" value="1"/>
</dbReference>
<dbReference type="Pfam" id="PF20260">
    <property type="entry name" value="PUA_4"/>
    <property type="match status" value="1"/>
</dbReference>
<comment type="catalytic activity">
    <reaction evidence="9 10">
        <text>uridine(1498) in 16S rRNA + S-adenosyl-L-methionine = N(3)-methyluridine(1498) in 16S rRNA + S-adenosyl-L-homocysteine + H(+)</text>
        <dbReference type="Rhea" id="RHEA:42920"/>
        <dbReference type="Rhea" id="RHEA-COMP:10283"/>
        <dbReference type="Rhea" id="RHEA-COMP:10284"/>
        <dbReference type="ChEBI" id="CHEBI:15378"/>
        <dbReference type="ChEBI" id="CHEBI:57856"/>
        <dbReference type="ChEBI" id="CHEBI:59789"/>
        <dbReference type="ChEBI" id="CHEBI:65315"/>
        <dbReference type="ChEBI" id="CHEBI:74502"/>
        <dbReference type="EC" id="2.1.1.193"/>
    </reaction>
</comment>
<dbReference type="InterPro" id="IPR046887">
    <property type="entry name" value="RsmE_PUA-like"/>
</dbReference>
<evidence type="ECO:0000256" key="9">
    <source>
        <dbReference type="ARBA" id="ARBA00047944"/>
    </source>
</evidence>
<evidence type="ECO:0000313" key="14">
    <source>
        <dbReference type="Proteomes" id="UP000240535"/>
    </source>
</evidence>
<reference evidence="14" key="1">
    <citation type="submission" date="2017-10" db="EMBL/GenBank/DDBJ databases">
        <title>Campylobacter species from seals.</title>
        <authorList>
            <person name="Gilbert M.J."/>
            <person name="Zomer A.L."/>
            <person name="Timmerman A.J."/>
            <person name="Duim B."/>
            <person name="Wagenaar J.A."/>
        </authorList>
    </citation>
    <scope>NUCLEOTIDE SEQUENCE [LARGE SCALE GENOMIC DNA]</scope>
    <source>
        <strain evidence="14">17S00004-5</strain>
    </source>
</reference>
<feature type="domain" description="Ribosomal RNA small subunit methyltransferase E PUA-like" evidence="12">
    <location>
        <begin position="16"/>
        <end position="62"/>
    </location>
</feature>
<evidence type="ECO:0000256" key="5">
    <source>
        <dbReference type="ARBA" id="ARBA00022603"/>
    </source>
</evidence>
<evidence type="ECO:0000256" key="2">
    <source>
        <dbReference type="ARBA" id="ARBA00005528"/>
    </source>
</evidence>
<dbReference type="GO" id="GO:0005737">
    <property type="term" value="C:cytoplasm"/>
    <property type="evidence" value="ECO:0007669"/>
    <property type="project" value="UniProtKB-SubCell"/>
</dbReference>
<evidence type="ECO:0000256" key="8">
    <source>
        <dbReference type="ARBA" id="ARBA00025699"/>
    </source>
</evidence>
<dbReference type="PIRSF" id="PIRSF015601">
    <property type="entry name" value="MTase_slr0722"/>
    <property type="match status" value="1"/>
</dbReference>
<comment type="similarity">
    <text evidence="2 10">Belongs to the RNA methyltransferase RsmE family.</text>
</comment>
<feature type="domain" description="Ribosomal RNA small subunit methyltransferase E methyltransferase" evidence="11">
    <location>
        <begin position="71"/>
        <end position="216"/>
    </location>
</feature>
<comment type="caution">
    <text evidence="13">The sequence shown here is derived from an EMBL/GenBank/DDBJ whole genome shotgun (WGS) entry which is preliminary data.</text>
</comment>
<gene>
    <name evidence="13" type="ORF">CQ405_03755</name>
</gene>
<evidence type="ECO:0000256" key="7">
    <source>
        <dbReference type="ARBA" id="ARBA00022691"/>
    </source>
</evidence>
<keyword evidence="5 10" id="KW-0489">Methyltransferase</keyword>
<evidence type="ECO:0000259" key="12">
    <source>
        <dbReference type="Pfam" id="PF20260"/>
    </source>
</evidence>
<evidence type="ECO:0000256" key="4">
    <source>
        <dbReference type="ARBA" id="ARBA00022552"/>
    </source>
</evidence>
<dbReference type="PANTHER" id="PTHR30027">
    <property type="entry name" value="RIBOSOMAL RNA SMALL SUBUNIT METHYLTRANSFERASE E"/>
    <property type="match status" value="1"/>
</dbReference>
<dbReference type="Proteomes" id="UP000240535">
    <property type="component" value="Unassembled WGS sequence"/>
</dbReference>
<dbReference type="InterPro" id="IPR006700">
    <property type="entry name" value="RsmE"/>
</dbReference>
<dbReference type="NCBIfam" id="NF008695">
    <property type="entry name" value="PRK11713.3-3"/>
    <property type="match status" value="1"/>
</dbReference>
<keyword evidence="14" id="KW-1185">Reference proteome</keyword>
<dbReference type="PANTHER" id="PTHR30027:SF3">
    <property type="entry name" value="16S RRNA (URACIL(1498)-N(3))-METHYLTRANSFERASE"/>
    <property type="match status" value="1"/>
</dbReference>
<dbReference type="RefSeq" id="WP_106870776.1">
    <property type="nucleotide sequence ID" value="NZ_CP053841.1"/>
</dbReference>
<proteinExistence type="inferred from homology"/>
<keyword evidence="4 10" id="KW-0698">rRNA processing</keyword>
<name>A0A2P8R100_9BACT</name>
<dbReference type="InterPro" id="IPR029028">
    <property type="entry name" value="Alpha/beta_knot_MTases"/>
</dbReference>
<dbReference type="Gene3D" id="3.40.1280.10">
    <property type="match status" value="1"/>
</dbReference>
<protein>
    <recommendedName>
        <fullName evidence="10">Ribosomal RNA small subunit methyltransferase E</fullName>
        <ecNumber evidence="10">2.1.1.193</ecNumber>
    </recommendedName>
</protein>